<evidence type="ECO:0000256" key="2">
    <source>
        <dbReference type="ARBA" id="ARBA00023002"/>
    </source>
</evidence>
<dbReference type="AlphaFoldDB" id="A0A1Q5ZY71"/>
<accession>A0A1Q5ZY71</accession>
<dbReference type="PANTHER" id="PTHR43570:SF16">
    <property type="entry name" value="ALDEHYDE DEHYDROGENASE TYPE III, ISOFORM Q"/>
    <property type="match status" value="1"/>
</dbReference>
<feature type="active site" evidence="5">
    <location>
        <position position="245"/>
    </location>
</feature>
<evidence type="ECO:0000259" key="6">
    <source>
        <dbReference type="Pfam" id="PF00171"/>
    </source>
</evidence>
<dbReference type="STRING" id="1302689.RG47T_2163"/>
<dbReference type="Pfam" id="PF00171">
    <property type="entry name" value="Aldedh"/>
    <property type="match status" value="1"/>
</dbReference>
<dbReference type="InterPro" id="IPR016162">
    <property type="entry name" value="Ald_DH_N"/>
</dbReference>
<dbReference type="InterPro" id="IPR012394">
    <property type="entry name" value="Aldehyde_DH_NAD(P)"/>
</dbReference>
<reference evidence="7 8" key="1">
    <citation type="submission" date="2016-11" db="EMBL/GenBank/DDBJ databases">
        <title>Whole Genome Sequencing of Mucilaginibacter polytrichastri RG4-7(T) isolated from the moss sample.</title>
        <authorList>
            <person name="Li Y."/>
        </authorList>
    </citation>
    <scope>NUCLEOTIDE SEQUENCE [LARGE SCALE GENOMIC DNA]</scope>
    <source>
        <strain evidence="7 8">RG4-7</strain>
    </source>
</reference>
<name>A0A1Q5ZY71_9SPHI</name>
<dbReference type="GO" id="GO:0006081">
    <property type="term" value="P:aldehyde metabolic process"/>
    <property type="evidence" value="ECO:0007669"/>
    <property type="project" value="InterPro"/>
</dbReference>
<evidence type="ECO:0000313" key="7">
    <source>
        <dbReference type="EMBL" id="OKS86706.1"/>
    </source>
</evidence>
<comment type="caution">
    <text evidence="7">The sequence shown here is derived from an EMBL/GenBank/DDBJ whole genome shotgun (WGS) entry which is preliminary data.</text>
</comment>
<evidence type="ECO:0000313" key="8">
    <source>
        <dbReference type="Proteomes" id="UP000186720"/>
    </source>
</evidence>
<organism evidence="7 8">
    <name type="scientific">Mucilaginibacter polytrichastri</name>
    <dbReference type="NCBI Taxonomy" id="1302689"/>
    <lineage>
        <taxon>Bacteria</taxon>
        <taxon>Pseudomonadati</taxon>
        <taxon>Bacteroidota</taxon>
        <taxon>Sphingobacteriia</taxon>
        <taxon>Sphingobacteriales</taxon>
        <taxon>Sphingobacteriaceae</taxon>
        <taxon>Mucilaginibacter</taxon>
    </lineage>
</organism>
<dbReference type="InterPro" id="IPR015590">
    <property type="entry name" value="Aldehyde_DH_dom"/>
</dbReference>
<dbReference type="SUPFAM" id="SSF53720">
    <property type="entry name" value="ALDH-like"/>
    <property type="match status" value="1"/>
</dbReference>
<evidence type="ECO:0000256" key="1">
    <source>
        <dbReference type="ARBA" id="ARBA00009986"/>
    </source>
</evidence>
<keyword evidence="8" id="KW-1185">Reference proteome</keyword>
<sequence>MNKYQNLLDRQKAYFNTNITKSFEWRIEQLDKLSNLLKENLDEFYATVSKDFKTAISEQVFEVNAPLGIIEMVKGQLKNWMEPTIAPLPKFLAEAGHTAFVQRDPFGSTLIIGPFNGPILLLLYPAVTALSAGNTVVLKTSVDTPATSALLEKLIPQYFQEEAVAVVSGGVEEVTALLELPFDFIFFTGSARVGKIILRAAAENLTPVILELGGHNPAIVDETADIADAAKKIVWGATSWSGQFCASPGYAYVHESVVEQFVEEAKKAVVELYGNDPKNNPEYSSIINAAHVKRLAGLIDQTKVVAGGESDESARFVAPTILYPITWEDKIMEEEIFGPILPILTFSDLDVAIAKIQKAAKPLATYVFSTNKENTEKLLSTLSFGGGAVNMTNVQLFVASFPFGGVGGSGMGSYVGKYGYDSLTHAKPVLNSPAGAVIDHLYPPYTMEKLQALNGWFDF</sequence>
<dbReference type="Proteomes" id="UP000186720">
    <property type="component" value="Unassembled WGS sequence"/>
</dbReference>
<evidence type="ECO:0000256" key="4">
    <source>
        <dbReference type="PIRNR" id="PIRNR036492"/>
    </source>
</evidence>
<feature type="domain" description="Aldehyde dehydrogenase" evidence="6">
    <location>
        <begin position="20"/>
        <end position="428"/>
    </location>
</feature>
<dbReference type="InterPro" id="IPR016163">
    <property type="entry name" value="Ald_DH_C"/>
</dbReference>
<keyword evidence="2 4" id="KW-0560">Oxidoreductase</keyword>
<protein>
    <recommendedName>
        <fullName evidence="4">Aldehyde dehydrogenase</fullName>
    </recommendedName>
</protein>
<dbReference type="CDD" id="cd07087">
    <property type="entry name" value="ALDH_F3-13-14_CALDH-like"/>
    <property type="match status" value="1"/>
</dbReference>
<dbReference type="OrthoDB" id="781568at2"/>
<dbReference type="PIRSF" id="PIRSF036492">
    <property type="entry name" value="ALDH"/>
    <property type="match status" value="1"/>
</dbReference>
<dbReference type="Gene3D" id="3.40.309.10">
    <property type="entry name" value="Aldehyde Dehydrogenase, Chain A, domain 2"/>
    <property type="match status" value="1"/>
</dbReference>
<proteinExistence type="inferred from homology"/>
<dbReference type="GO" id="GO:0005737">
    <property type="term" value="C:cytoplasm"/>
    <property type="evidence" value="ECO:0007669"/>
    <property type="project" value="TreeGrafter"/>
</dbReference>
<evidence type="ECO:0000256" key="3">
    <source>
        <dbReference type="ARBA" id="ARBA00023027"/>
    </source>
</evidence>
<dbReference type="FunFam" id="3.40.309.10:FF:000003">
    <property type="entry name" value="Aldehyde dehydrogenase"/>
    <property type="match status" value="1"/>
</dbReference>
<dbReference type="Gene3D" id="3.40.605.10">
    <property type="entry name" value="Aldehyde Dehydrogenase, Chain A, domain 1"/>
    <property type="match status" value="1"/>
</dbReference>
<feature type="active site" evidence="5">
    <location>
        <position position="211"/>
    </location>
</feature>
<dbReference type="EMBL" id="MPPL01000001">
    <property type="protein sequence ID" value="OKS86706.1"/>
    <property type="molecule type" value="Genomic_DNA"/>
</dbReference>
<keyword evidence="3" id="KW-0520">NAD</keyword>
<dbReference type="GO" id="GO:0004029">
    <property type="term" value="F:aldehyde dehydrogenase (NAD+) activity"/>
    <property type="evidence" value="ECO:0007669"/>
    <property type="project" value="TreeGrafter"/>
</dbReference>
<dbReference type="InterPro" id="IPR016161">
    <property type="entry name" value="Ald_DH/histidinol_DH"/>
</dbReference>
<dbReference type="RefSeq" id="WP_074489381.1">
    <property type="nucleotide sequence ID" value="NZ_FPAM01000004.1"/>
</dbReference>
<comment type="similarity">
    <text evidence="1 4">Belongs to the aldehyde dehydrogenase family.</text>
</comment>
<gene>
    <name evidence="7" type="ORF">RG47T_2163</name>
</gene>
<evidence type="ECO:0000256" key="5">
    <source>
        <dbReference type="PIRSR" id="PIRSR036492-1"/>
    </source>
</evidence>
<dbReference type="FunFam" id="3.40.605.10:FF:000004">
    <property type="entry name" value="Aldehyde dehydrogenase"/>
    <property type="match status" value="1"/>
</dbReference>
<dbReference type="PANTHER" id="PTHR43570">
    <property type="entry name" value="ALDEHYDE DEHYDROGENASE"/>
    <property type="match status" value="1"/>
</dbReference>